<dbReference type="GO" id="GO:0003677">
    <property type="term" value="F:DNA binding"/>
    <property type="evidence" value="ECO:0007669"/>
    <property type="project" value="InterPro"/>
</dbReference>
<dbReference type="Gene3D" id="1.10.10.10">
    <property type="entry name" value="Winged helix-like DNA-binding domain superfamily/Winged helix DNA-binding domain"/>
    <property type="match status" value="1"/>
</dbReference>
<evidence type="ECO:0000313" key="3">
    <source>
        <dbReference type="Proteomes" id="UP000037397"/>
    </source>
</evidence>
<name>A0A0L6CFL9_9MICO</name>
<dbReference type="InterPro" id="IPR016032">
    <property type="entry name" value="Sig_transdc_resp-reg_C-effctor"/>
</dbReference>
<feature type="domain" description="HTH luxR-type" evidence="1">
    <location>
        <begin position="157"/>
        <end position="214"/>
    </location>
</feature>
<dbReference type="InterPro" id="IPR036388">
    <property type="entry name" value="WH-like_DNA-bd_sf"/>
</dbReference>
<protein>
    <recommendedName>
        <fullName evidence="1">HTH luxR-type domain-containing protein</fullName>
    </recommendedName>
</protein>
<proteinExistence type="predicted"/>
<evidence type="ECO:0000259" key="1">
    <source>
        <dbReference type="SMART" id="SM00421"/>
    </source>
</evidence>
<dbReference type="AlphaFoldDB" id="A0A0L6CFL9"/>
<dbReference type="SMART" id="SM00421">
    <property type="entry name" value="HTH_LUXR"/>
    <property type="match status" value="1"/>
</dbReference>
<dbReference type="SUPFAM" id="SSF46894">
    <property type="entry name" value="C-terminal effector domain of the bipartite response regulators"/>
    <property type="match status" value="1"/>
</dbReference>
<dbReference type="EMBL" id="LAIR01000002">
    <property type="protein sequence ID" value="KNX36582.1"/>
    <property type="molecule type" value="Genomic_DNA"/>
</dbReference>
<organism evidence="2 3">
    <name type="scientific">Luteipulveratus halotolerans</name>
    <dbReference type="NCBI Taxonomy" id="1631356"/>
    <lineage>
        <taxon>Bacteria</taxon>
        <taxon>Bacillati</taxon>
        <taxon>Actinomycetota</taxon>
        <taxon>Actinomycetes</taxon>
        <taxon>Micrococcales</taxon>
        <taxon>Dermacoccaceae</taxon>
        <taxon>Luteipulveratus</taxon>
    </lineage>
</organism>
<comment type="caution">
    <text evidence="2">The sequence shown here is derived from an EMBL/GenBank/DDBJ whole genome shotgun (WGS) entry which is preliminary data.</text>
</comment>
<dbReference type="Pfam" id="PF00196">
    <property type="entry name" value="GerE"/>
    <property type="match status" value="1"/>
</dbReference>
<reference evidence="3" key="1">
    <citation type="submission" date="2015-03" db="EMBL/GenBank/DDBJ databases">
        <title>Luteipulveratus halotolerans sp. nov., a novel actinobacterium (Dermacoccaceae) from Sarawak, Malaysia.</title>
        <authorList>
            <person name="Juboi H."/>
            <person name="Basik A."/>
            <person name="Shamsul S.S."/>
            <person name="Arnold P."/>
            <person name="Schmitt E.K."/>
            <person name="Sanglier J.-J."/>
            <person name="Yeo T."/>
        </authorList>
    </citation>
    <scope>NUCLEOTIDE SEQUENCE [LARGE SCALE GENOMIC DNA]</scope>
    <source>
        <strain evidence="3">C296001</strain>
    </source>
</reference>
<dbReference type="Proteomes" id="UP000037397">
    <property type="component" value="Unassembled WGS sequence"/>
</dbReference>
<keyword evidence="3" id="KW-1185">Reference proteome</keyword>
<dbReference type="InterPro" id="IPR000792">
    <property type="entry name" value="Tscrpt_reg_LuxR_C"/>
</dbReference>
<evidence type="ECO:0000313" key="2">
    <source>
        <dbReference type="EMBL" id="KNX36582.1"/>
    </source>
</evidence>
<dbReference type="STRING" id="1631356.VV01_04520"/>
<gene>
    <name evidence="2" type="ORF">VV01_04520</name>
</gene>
<accession>A0A0L6CFL9</accession>
<dbReference type="GO" id="GO:0006355">
    <property type="term" value="P:regulation of DNA-templated transcription"/>
    <property type="evidence" value="ECO:0007669"/>
    <property type="project" value="InterPro"/>
</dbReference>
<sequence length="221" mass="24958">MEPGSHDWAAGIDAIWVGGRRMREGMAELERSCLRTVESVAPTINLAMDPELYALHRRSASRGVRSRSVRERIAPVVLCDSRSCDCNGEFYYGECKGITLAVHVIDRAISVFTVHRPDRESMSIVSSDSRVVGHSLRYLDSIQATSMPMFVKDRRAPLRPTVRQLRILHLMAYGLTDEKVASELKVTSRTVRNDVAALYTMFDVHSRFELGIAYRDWIAGR</sequence>